<proteinExistence type="predicted"/>
<gene>
    <name evidence="2" type="ORF">NCTC12722_01331</name>
</gene>
<dbReference type="RefSeq" id="WP_002718925.1">
    <property type="nucleotide sequence ID" value="NZ_UFSI01000001.1"/>
</dbReference>
<dbReference type="Proteomes" id="UP000254343">
    <property type="component" value="Unassembled WGS sequence"/>
</dbReference>
<feature type="transmembrane region" description="Helical" evidence="1">
    <location>
        <begin position="188"/>
        <end position="207"/>
    </location>
</feature>
<feature type="transmembrane region" description="Helical" evidence="1">
    <location>
        <begin position="12"/>
        <end position="32"/>
    </location>
</feature>
<keyword evidence="1" id="KW-0812">Transmembrane</keyword>
<protein>
    <recommendedName>
        <fullName evidence="4">DUF4239 domain-containing protein</fullName>
    </recommendedName>
</protein>
<dbReference type="InterPro" id="IPR025333">
    <property type="entry name" value="DUF4239"/>
</dbReference>
<accession>A0A380W5J4</accession>
<keyword evidence="1" id="KW-1133">Transmembrane helix</keyword>
<keyword evidence="1" id="KW-0472">Membrane</keyword>
<dbReference type="Pfam" id="PF14023">
    <property type="entry name" value="Bestrophin-like"/>
    <property type="match status" value="1"/>
</dbReference>
<name>A0A380W5J4_AFIFE</name>
<feature type="transmembrane region" description="Helical" evidence="1">
    <location>
        <begin position="214"/>
        <end position="233"/>
    </location>
</feature>
<evidence type="ECO:0000313" key="2">
    <source>
        <dbReference type="EMBL" id="SUU84146.1"/>
    </source>
</evidence>
<evidence type="ECO:0000256" key="1">
    <source>
        <dbReference type="SAM" id="Phobius"/>
    </source>
</evidence>
<sequence>MIRAWLELPPLGIFLTLAALYFGVVIALRILIFSSPLSRQMQSLTGIVAPFFNASAILFALLAGFLANDIADRSRQAYKAVQTEAGELRNVYTLSVAALADMAAIRDALKTYATSVTVDEWPAMTEGHGSARTSAAYDELLRKISDPSIAKSSGGAVHAALLNAAVRAGNARTERLAIASDHTNDLKWIVVIVLGLITEISIALVHLERRRAMTTALIVFASAAVITLSLVAFQEYPFYGAFHLSPAPIVETIRVIGGS</sequence>
<dbReference type="AlphaFoldDB" id="A0A380W5J4"/>
<dbReference type="OrthoDB" id="797232at2"/>
<reference evidence="2 3" key="1">
    <citation type="submission" date="2018-06" db="EMBL/GenBank/DDBJ databases">
        <authorList>
            <consortium name="Pathogen Informatics"/>
            <person name="Doyle S."/>
        </authorList>
    </citation>
    <scope>NUCLEOTIDE SEQUENCE [LARGE SCALE GENOMIC DNA]</scope>
    <source>
        <strain evidence="2 3">NCTC12722</strain>
    </source>
</reference>
<feature type="transmembrane region" description="Helical" evidence="1">
    <location>
        <begin position="44"/>
        <end position="67"/>
    </location>
</feature>
<organism evidence="2 3">
    <name type="scientific">Afipia felis</name>
    <name type="common">Cat scratch disease bacillus</name>
    <dbReference type="NCBI Taxonomy" id="1035"/>
    <lineage>
        <taxon>Bacteria</taxon>
        <taxon>Pseudomonadati</taxon>
        <taxon>Pseudomonadota</taxon>
        <taxon>Alphaproteobacteria</taxon>
        <taxon>Hyphomicrobiales</taxon>
        <taxon>Nitrobacteraceae</taxon>
        <taxon>Afipia</taxon>
    </lineage>
</organism>
<dbReference type="EMBL" id="UIGB01000001">
    <property type="protein sequence ID" value="SUU84146.1"/>
    <property type="molecule type" value="Genomic_DNA"/>
</dbReference>
<evidence type="ECO:0000313" key="3">
    <source>
        <dbReference type="Proteomes" id="UP000254343"/>
    </source>
</evidence>
<evidence type="ECO:0008006" key="4">
    <source>
        <dbReference type="Google" id="ProtNLM"/>
    </source>
</evidence>